<proteinExistence type="predicted"/>
<organism evidence="4 5">
    <name type="scientific">Ridgeia piscesae</name>
    <name type="common">Tubeworm</name>
    <dbReference type="NCBI Taxonomy" id="27915"/>
    <lineage>
        <taxon>Eukaryota</taxon>
        <taxon>Metazoa</taxon>
        <taxon>Spiralia</taxon>
        <taxon>Lophotrochozoa</taxon>
        <taxon>Annelida</taxon>
        <taxon>Polychaeta</taxon>
        <taxon>Sedentaria</taxon>
        <taxon>Canalipalpata</taxon>
        <taxon>Sabellida</taxon>
        <taxon>Siboglinidae</taxon>
        <taxon>Ridgeia</taxon>
    </lineage>
</organism>
<accession>A0AAD9PCM9</accession>
<keyword evidence="5" id="KW-1185">Reference proteome</keyword>
<comment type="caution">
    <text evidence="4">The sequence shown here is derived from an EMBL/GenBank/DDBJ whole genome shotgun (WGS) entry which is preliminary data.</text>
</comment>
<dbReference type="EMBL" id="JAODUO010000036">
    <property type="protein sequence ID" value="KAK2192238.1"/>
    <property type="molecule type" value="Genomic_DNA"/>
</dbReference>
<dbReference type="AlphaFoldDB" id="A0AAD9PCM9"/>
<dbReference type="InterPro" id="IPR055071">
    <property type="entry name" value="RA_PHLPP-like"/>
</dbReference>
<gene>
    <name evidence="4" type="ORF">NP493_36g04045</name>
</gene>
<evidence type="ECO:0000313" key="4">
    <source>
        <dbReference type="EMBL" id="KAK2192238.1"/>
    </source>
</evidence>
<feature type="domain" description="PHLPP-like RA" evidence="3">
    <location>
        <begin position="190"/>
        <end position="282"/>
    </location>
</feature>
<feature type="region of interest" description="Disordered" evidence="2">
    <location>
        <begin position="42"/>
        <end position="94"/>
    </location>
</feature>
<dbReference type="GO" id="GO:0046872">
    <property type="term" value="F:metal ion binding"/>
    <property type="evidence" value="ECO:0007669"/>
    <property type="project" value="UniProtKB-KW"/>
</dbReference>
<evidence type="ECO:0000256" key="1">
    <source>
        <dbReference type="ARBA" id="ARBA00022723"/>
    </source>
</evidence>
<dbReference type="CDD" id="cd17213">
    <property type="entry name" value="RA_PHLPP"/>
    <property type="match status" value="1"/>
</dbReference>
<evidence type="ECO:0000256" key="2">
    <source>
        <dbReference type="SAM" id="MobiDB-lite"/>
    </source>
</evidence>
<dbReference type="Pfam" id="PF23010">
    <property type="entry name" value="RA_3"/>
    <property type="match status" value="1"/>
</dbReference>
<dbReference type="Proteomes" id="UP001209878">
    <property type="component" value="Unassembled WGS sequence"/>
</dbReference>
<name>A0AAD9PCM9_RIDPI</name>
<sequence length="329" mass="37275">MERLSLSVGAEPRRECRSPTAKWRHVKLQDFRMRSEVIGMSTGSGGSGEYLSNNSANSGSSGGHHSNRHNATFVDDSGGQPDIAGMPRGLSHKMRGHRDHTEAWWSMGEFLNPGHNGGLTHQSTKFSLTGNRVFSSNYQEELWDLSDSLAELHDTVNRNSMTDSLQMRQQQDREVNIKEWLESDVGSGFIRVYPPNVNSYATSYLIPCTLTTTAHQVCLMLGISLNSLHVQYNGDIIQRLDTYEHPLMMQNEYLVGIGYCDLDRIQEEGTNEDLGYLIRFYYGKPTFDSTFSRKQLQAYIDVRKGKMLQQWVPRMCVVSGTRLLIYKGM</sequence>
<feature type="region of interest" description="Disordered" evidence="2">
    <location>
        <begin position="1"/>
        <end position="20"/>
    </location>
</feature>
<reference evidence="4" key="1">
    <citation type="journal article" date="2023" name="Mol. Biol. Evol.">
        <title>Third-Generation Sequencing Reveals the Adaptive Role of the Epigenome in Three Deep-Sea Polychaetes.</title>
        <authorList>
            <person name="Perez M."/>
            <person name="Aroh O."/>
            <person name="Sun Y."/>
            <person name="Lan Y."/>
            <person name="Juniper S.K."/>
            <person name="Young C.R."/>
            <person name="Angers B."/>
            <person name="Qian P.Y."/>
        </authorList>
    </citation>
    <scope>NUCLEOTIDE SEQUENCE</scope>
    <source>
        <strain evidence="4">R07B-5</strain>
    </source>
</reference>
<keyword evidence="1" id="KW-0479">Metal-binding</keyword>
<evidence type="ECO:0000259" key="3">
    <source>
        <dbReference type="Pfam" id="PF23010"/>
    </source>
</evidence>
<protein>
    <recommendedName>
        <fullName evidence="3">PHLPP-like RA domain-containing protein</fullName>
    </recommendedName>
</protein>
<evidence type="ECO:0000313" key="5">
    <source>
        <dbReference type="Proteomes" id="UP001209878"/>
    </source>
</evidence>